<comment type="caution">
    <text evidence="2">The sequence shown here is derived from an EMBL/GenBank/DDBJ whole genome shotgun (WGS) entry which is preliminary data.</text>
</comment>
<organism evidence="2 3">
    <name type="scientific">Albugo candida</name>
    <dbReference type="NCBI Taxonomy" id="65357"/>
    <lineage>
        <taxon>Eukaryota</taxon>
        <taxon>Sar</taxon>
        <taxon>Stramenopiles</taxon>
        <taxon>Oomycota</taxon>
        <taxon>Peronosporomycetes</taxon>
        <taxon>Albuginales</taxon>
        <taxon>Albuginaceae</taxon>
        <taxon>Albugo</taxon>
    </lineage>
</organism>
<reference evidence="2 3" key="1">
    <citation type="submission" date="2012-05" db="EMBL/GenBank/DDBJ databases">
        <title>Recombination and specialization in a pathogen metapopulation.</title>
        <authorList>
            <person name="Gardiner A."/>
            <person name="Kemen E."/>
            <person name="Schultz-Larsen T."/>
            <person name="MacLean D."/>
            <person name="Van Oosterhout C."/>
            <person name="Jones J.D.G."/>
        </authorList>
    </citation>
    <scope>NUCLEOTIDE SEQUENCE [LARGE SCALE GENOMIC DNA]</scope>
    <source>
        <strain evidence="2 3">Ac Nc2</strain>
    </source>
</reference>
<evidence type="ECO:0000256" key="1">
    <source>
        <dbReference type="SAM" id="MobiDB-lite"/>
    </source>
</evidence>
<dbReference type="EMBL" id="CAIX01000102">
    <property type="protein sequence ID" value="CCI45603.1"/>
    <property type="molecule type" value="Genomic_DNA"/>
</dbReference>
<name>A0A024GGD6_9STRA</name>
<dbReference type="AlphaFoldDB" id="A0A024GGD6"/>
<dbReference type="InParanoid" id="A0A024GGD6"/>
<sequence length="167" mass="18982">MSKTTKKAVSKQKKFLILLTLTSVNTQFVTPTQAVAQFDTRALVGNGGFSLKSLGFKNIRNRFSPGESSKKLAKNEEENDYEADPETENALASFKKRLDDNNNRGRKFTSDNDDGNIIQALQLSKKTPIKPMKTIKENDHENKRTYMPTRTNELKFPRSYGGRFSKR</sequence>
<feature type="region of interest" description="Disordered" evidence="1">
    <location>
        <begin position="147"/>
        <end position="167"/>
    </location>
</feature>
<proteinExistence type="predicted"/>
<feature type="compositionally biased region" description="Acidic residues" evidence="1">
    <location>
        <begin position="77"/>
        <end position="87"/>
    </location>
</feature>
<feature type="region of interest" description="Disordered" evidence="1">
    <location>
        <begin position="62"/>
        <end position="115"/>
    </location>
</feature>
<dbReference type="Proteomes" id="UP000053237">
    <property type="component" value="Unassembled WGS sequence"/>
</dbReference>
<accession>A0A024GGD6</accession>
<evidence type="ECO:0000313" key="2">
    <source>
        <dbReference type="EMBL" id="CCI45603.1"/>
    </source>
</evidence>
<gene>
    <name evidence="2" type="ORF">BN9_065000</name>
</gene>
<evidence type="ECO:0000313" key="3">
    <source>
        <dbReference type="Proteomes" id="UP000053237"/>
    </source>
</evidence>
<keyword evidence="3" id="KW-1185">Reference proteome</keyword>
<protein>
    <submittedName>
        <fullName evidence="2">Uncharacterized protein</fullName>
    </submittedName>
</protein>